<name>A0A831UF05_GEOME</name>
<dbReference type="PANTHER" id="PTHR41373">
    <property type="entry name" value="DUF2156 DOMAIN-CONTAINING PROTEIN"/>
    <property type="match status" value="1"/>
</dbReference>
<dbReference type="EMBL" id="DSOV01000008">
    <property type="protein sequence ID" value="HEN41239.1"/>
    <property type="molecule type" value="Genomic_DNA"/>
</dbReference>
<comment type="caution">
    <text evidence="2">The sequence shown here is derived from an EMBL/GenBank/DDBJ whole genome shotgun (WGS) entry which is preliminary data.</text>
</comment>
<gene>
    <name evidence="2" type="ORF">ENQ87_02500</name>
</gene>
<sequence>MDPMTAIPRYPASRPLALGDKPRLDPLFAELQPRVSELTFANLYLFREAHDYRLTLVGDSPVVLGKGYGGGEYFLPPLGGDVTGALRTLLAGGMTLYGADEPFVARYLSGEGVVVEEDRDAFDYLHLRQELAELPGNRFHKKKNRVNYFTARHSFSVELYGAGHREGCLALLREWRRVRDGVDSLSLELETKAAEEALTLAEVLGLQGVVVLVAGQVAAFALGERLNRDTAVCHFEKGDPFMEGVTQLVDREFSRLLFTDCTWVNREQDLGEPGLRAAKLSYHPAELVKKFRARRG</sequence>
<dbReference type="InterPro" id="IPR016181">
    <property type="entry name" value="Acyl_CoA_acyltransferase"/>
</dbReference>
<dbReference type="PANTHER" id="PTHR41373:SF1">
    <property type="entry name" value="PHOSPHATIDYLGLYCEROL LYSYLTRANSFERASE C-TERMINAL DOMAIN-CONTAINING PROTEIN"/>
    <property type="match status" value="1"/>
</dbReference>
<organism evidence="2">
    <name type="scientific">Geobacter metallireducens</name>
    <dbReference type="NCBI Taxonomy" id="28232"/>
    <lineage>
        <taxon>Bacteria</taxon>
        <taxon>Pseudomonadati</taxon>
        <taxon>Thermodesulfobacteriota</taxon>
        <taxon>Desulfuromonadia</taxon>
        <taxon>Geobacterales</taxon>
        <taxon>Geobacteraceae</taxon>
        <taxon>Geobacter</taxon>
    </lineage>
</organism>
<dbReference type="InterPro" id="IPR024320">
    <property type="entry name" value="LPG_synthase_C"/>
</dbReference>
<dbReference type="Pfam" id="PF09924">
    <property type="entry name" value="LPG_synthase_C"/>
    <property type="match status" value="1"/>
</dbReference>
<dbReference type="SUPFAM" id="SSF55729">
    <property type="entry name" value="Acyl-CoA N-acyltransferases (Nat)"/>
    <property type="match status" value="2"/>
</dbReference>
<feature type="domain" description="Phosphatidylglycerol lysyltransferase C-terminal" evidence="1">
    <location>
        <begin position="29"/>
        <end position="293"/>
    </location>
</feature>
<reference evidence="2" key="1">
    <citation type="journal article" date="2020" name="mSystems">
        <title>Genome- and Community-Level Interaction Insights into Carbon Utilization and Element Cycling Functions of Hydrothermarchaeota in Hydrothermal Sediment.</title>
        <authorList>
            <person name="Zhou Z."/>
            <person name="Liu Y."/>
            <person name="Xu W."/>
            <person name="Pan J."/>
            <person name="Luo Z.H."/>
            <person name="Li M."/>
        </authorList>
    </citation>
    <scope>NUCLEOTIDE SEQUENCE [LARGE SCALE GENOMIC DNA]</scope>
    <source>
        <strain evidence="2">SpSt-349</strain>
    </source>
</reference>
<dbReference type="Gene3D" id="3.40.630.30">
    <property type="match status" value="1"/>
</dbReference>
<dbReference type="AlphaFoldDB" id="A0A831UF05"/>
<dbReference type="PIRSF" id="PIRSF018688">
    <property type="entry name" value="UCP018688"/>
    <property type="match status" value="1"/>
</dbReference>
<protein>
    <submittedName>
        <fullName evidence="2">DUF2156 domain-containing protein</fullName>
    </submittedName>
</protein>
<accession>A0A831UF05</accession>
<proteinExistence type="predicted"/>
<dbReference type="InterPro" id="IPR016732">
    <property type="entry name" value="UCP018688"/>
</dbReference>
<evidence type="ECO:0000259" key="1">
    <source>
        <dbReference type="Pfam" id="PF09924"/>
    </source>
</evidence>
<evidence type="ECO:0000313" key="2">
    <source>
        <dbReference type="EMBL" id="HEN41239.1"/>
    </source>
</evidence>